<keyword evidence="3" id="KW-1185">Reference proteome</keyword>
<gene>
    <name evidence="2" type="ORF">AB6A40_006058</name>
</gene>
<comment type="caution">
    <text evidence="2">The sequence shown here is derived from an EMBL/GenBank/DDBJ whole genome shotgun (WGS) entry which is preliminary data.</text>
</comment>
<sequence>MTTTNIGSESNATVDHDPSFSDDEDFEVIGDVPPDSPSPDAVKNNNENAVITSGSPLFLDALNSITSSSQISSEANTSSDVLPETISIWAVPQETGLTSVVAKSPSKISSKEETKEELCQANVLSNTLEASTVTIRECDDKAEGLVEKKEEDDRFLEMLQELDAIKKELECARSALAEKDTQKWVCFGRYAVND</sequence>
<evidence type="ECO:0000256" key="1">
    <source>
        <dbReference type="SAM" id="MobiDB-lite"/>
    </source>
</evidence>
<evidence type="ECO:0000313" key="3">
    <source>
        <dbReference type="Proteomes" id="UP001608902"/>
    </source>
</evidence>
<evidence type="ECO:0000313" key="2">
    <source>
        <dbReference type="EMBL" id="MFH4979349.1"/>
    </source>
</evidence>
<feature type="compositionally biased region" description="Polar residues" evidence="1">
    <location>
        <begin position="1"/>
        <end position="13"/>
    </location>
</feature>
<dbReference type="Proteomes" id="UP001608902">
    <property type="component" value="Unassembled WGS sequence"/>
</dbReference>
<name>A0ABD6EH96_9BILA</name>
<organism evidence="2 3">
    <name type="scientific">Gnathostoma spinigerum</name>
    <dbReference type="NCBI Taxonomy" id="75299"/>
    <lineage>
        <taxon>Eukaryota</taxon>
        <taxon>Metazoa</taxon>
        <taxon>Ecdysozoa</taxon>
        <taxon>Nematoda</taxon>
        <taxon>Chromadorea</taxon>
        <taxon>Rhabditida</taxon>
        <taxon>Spirurina</taxon>
        <taxon>Gnathostomatomorpha</taxon>
        <taxon>Gnathostomatoidea</taxon>
        <taxon>Gnathostomatidae</taxon>
        <taxon>Gnathostoma</taxon>
    </lineage>
</organism>
<protein>
    <submittedName>
        <fullName evidence="2">Uncharacterized protein</fullName>
    </submittedName>
</protein>
<proteinExistence type="predicted"/>
<dbReference type="EMBL" id="JBGFUD010004089">
    <property type="protein sequence ID" value="MFH4979349.1"/>
    <property type="molecule type" value="Genomic_DNA"/>
</dbReference>
<accession>A0ABD6EH96</accession>
<feature type="region of interest" description="Disordered" evidence="1">
    <location>
        <begin position="1"/>
        <end position="48"/>
    </location>
</feature>
<reference evidence="2 3" key="1">
    <citation type="submission" date="2024-08" db="EMBL/GenBank/DDBJ databases">
        <title>Gnathostoma spinigerum genome.</title>
        <authorList>
            <person name="Gonzalez-Bertolin B."/>
            <person name="Monzon S."/>
            <person name="Zaballos A."/>
            <person name="Jimenez P."/>
            <person name="Dekumyoy P."/>
            <person name="Varona S."/>
            <person name="Cuesta I."/>
            <person name="Sumanam S."/>
            <person name="Adisakwattana P."/>
            <person name="Gasser R.B."/>
            <person name="Hernandez-Gonzalez A."/>
            <person name="Young N.D."/>
            <person name="Perteguer M.J."/>
        </authorList>
    </citation>
    <scope>NUCLEOTIDE SEQUENCE [LARGE SCALE GENOMIC DNA]</scope>
    <source>
        <strain evidence="2">AL3</strain>
        <tissue evidence="2">Liver</tissue>
    </source>
</reference>
<dbReference type="AlphaFoldDB" id="A0ABD6EH96"/>